<comment type="caution">
    <text evidence="2">The sequence shown here is derived from an EMBL/GenBank/DDBJ whole genome shotgun (WGS) entry which is preliminary data.</text>
</comment>
<feature type="region of interest" description="Disordered" evidence="1">
    <location>
        <begin position="311"/>
        <end position="331"/>
    </location>
</feature>
<feature type="region of interest" description="Disordered" evidence="1">
    <location>
        <begin position="124"/>
        <end position="157"/>
    </location>
</feature>
<reference evidence="2" key="2">
    <citation type="submission" date="2023-05" db="EMBL/GenBank/DDBJ databases">
        <authorList>
            <consortium name="Lawrence Berkeley National Laboratory"/>
            <person name="Steindorff A."/>
            <person name="Hensen N."/>
            <person name="Bonometti L."/>
            <person name="Westerberg I."/>
            <person name="Brannstrom I.O."/>
            <person name="Guillou S."/>
            <person name="Cros-Aarteil S."/>
            <person name="Calhoun S."/>
            <person name="Haridas S."/>
            <person name="Kuo A."/>
            <person name="Mondo S."/>
            <person name="Pangilinan J."/>
            <person name="Riley R."/>
            <person name="Labutti K."/>
            <person name="Andreopoulos B."/>
            <person name="Lipzen A."/>
            <person name="Chen C."/>
            <person name="Yanf M."/>
            <person name="Daum C."/>
            <person name="Ng V."/>
            <person name="Clum A."/>
            <person name="Ohm R."/>
            <person name="Martin F."/>
            <person name="Silar P."/>
            <person name="Natvig D."/>
            <person name="Lalanne C."/>
            <person name="Gautier V."/>
            <person name="Ament-Velasquez S.L."/>
            <person name="Kruys A."/>
            <person name="Hutchinson M.I."/>
            <person name="Powell A.J."/>
            <person name="Barry K."/>
            <person name="Miller A.N."/>
            <person name="Grigoriev I.V."/>
            <person name="Debuchy R."/>
            <person name="Gladieux P."/>
            <person name="Thoren M.H."/>
            <person name="Johannesson H."/>
        </authorList>
    </citation>
    <scope>NUCLEOTIDE SEQUENCE</scope>
    <source>
        <strain evidence="2">CBS 538.74</strain>
    </source>
</reference>
<evidence type="ECO:0000256" key="1">
    <source>
        <dbReference type="SAM" id="MobiDB-lite"/>
    </source>
</evidence>
<proteinExistence type="predicted"/>
<dbReference type="EMBL" id="MU856936">
    <property type="protein sequence ID" value="KAK4153583.1"/>
    <property type="molecule type" value="Genomic_DNA"/>
</dbReference>
<evidence type="ECO:0000313" key="2">
    <source>
        <dbReference type="EMBL" id="KAK4153583.1"/>
    </source>
</evidence>
<organism evidence="2 3">
    <name type="scientific">Chaetomidium leptoderma</name>
    <dbReference type="NCBI Taxonomy" id="669021"/>
    <lineage>
        <taxon>Eukaryota</taxon>
        <taxon>Fungi</taxon>
        <taxon>Dikarya</taxon>
        <taxon>Ascomycota</taxon>
        <taxon>Pezizomycotina</taxon>
        <taxon>Sordariomycetes</taxon>
        <taxon>Sordariomycetidae</taxon>
        <taxon>Sordariales</taxon>
        <taxon>Chaetomiaceae</taxon>
        <taxon>Chaetomidium</taxon>
    </lineage>
</organism>
<protein>
    <submittedName>
        <fullName evidence="2">Uncharacterized protein</fullName>
    </submittedName>
</protein>
<name>A0AAN6VL49_9PEZI</name>
<gene>
    <name evidence="2" type="ORF">C8A00DRAFT_33674</name>
</gene>
<reference evidence="2" key="1">
    <citation type="journal article" date="2023" name="Mol. Phylogenet. Evol.">
        <title>Genome-scale phylogeny and comparative genomics of the fungal order Sordariales.</title>
        <authorList>
            <person name="Hensen N."/>
            <person name="Bonometti L."/>
            <person name="Westerberg I."/>
            <person name="Brannstrom I.O."/>
            <person name="Guillou S."/>
            <person name="Cros-Aarteil S."/>
            <person name="Calhoun S."/>
            <person name="Haridas S."/>
            <person name="Kuo A."/>
            <person name="Mondo S."/>
            <person name="Pangilinan J."/>
            <person name="Riley R."/>
            <person name="LaButti K."/>
            <person name="Andreopoulos B."/>
            <person name="Lipzen A."/>
            <person name="Chen C."/>
            <person name="Yan M."/>
            <person name="Daum C."/>
            <person name="Ng V."/>
            <person name="Clum A."/>
            <person name="Steindorff A."/>
            <person name="Ohm R.A."/>
            <person name="Martin F."/>
            <person name="Silar P."/>
            <person name="Natvig D.O."/>
            <person name="Lalanne C."/>
            <person name="Gautier V."/>
            <person name="Ament-Velasquez S.L."/>
            <person name="Kruys A."/>
            <person name="Hutchinson M.I."/>
            <person name="Powell A.J."/>
            <person name="Barry K."/>
            <person name="Miller A.N."/>
            <person name="Grigoriev I.V."/>
            <person name="Debuchy R."/>
            <person name="Gladieux P."/>
            <person name="Hiltunen Thoren M."/>
            <person name="Johannesson H."/>
        </authorList>
    </citation>
    <scope>NUCLEOTIDE SEQUENCE</scope>
    <source>
        <strain evidence="2">CBS 538.74</strain>
    </source>
</reference>
<keyword evidence="3" id="KW-1185">Reference proteome</keyword>
<accession>A0AAN6VL49</accession>
<dbReference type="AlphaFoldDB" id="A0AAN6VL49"/>
<feature type="compositionally biased region" description="Polar residues" evidence="1">
    <location>
        <begin position="148"/>
        <end position="157"/>
    </location>
</feature>
<evidence type="ECO:0000313" key="3">
    <source>
        <dbReference type="Proteomes" id="UP001302745"/>
    </source>
</evidence>
<sequence>MSQSFDPYFYVPGEGRYDYPKVTTAPRVQRSVPETEEGHVQGQTYGRRSLAGSFRDTQNLAPRTQGGVFQAPRSRQFSGPYSHGYQHSSPAVAARGPRQQYASVYSHRAPSAVPLSFHGVLHATNEDSGTTRAGSSLAPIEEKRSSSIREGTPSSSPLNLAFPQITDILPPLSLFDESTSRIRKLASLSTKNHLPQDEQFRRLAEIITPGTNAISISRIEALLEWPALQGAWATFQKDVLERNGQAHAPAGGQPDRTRFSTMLNLPQGTRSLTLPTATKTPPQRWRHVNRKPTTALATAATNIRQFLTITPTSINNDGDHDDGADGEEDLGLPTDHPLLAHRLRAGLNQSRPANLATTCPVNTTILSQWTTANRNNRNPNKSQTGRQCTIVVEDHYAQFVLACLAAVYPPPSSSSSHHRQGDDEQQQRWREKMGWLRDGNEVRGGVKDQMWILLNVLFFLHCEKRKEIWVAERKKRKGFVGGLFCWSS</sequence>
<dbReference type="Proteomes" id="UP001302745">
    <property type="component" value="Unassembled WGS sequence"/>
</dbReference>
<feature type="region of interest" description="Disordered" evidence="1">
    <location>
        <begin position="28"/>
        <end position="48"/>
    </location>
</feature>